<organism evidence="12 13">
    <name type="scientific">Alloscardovia venturai</name>
    <dbReference type="NCBI Taxonomy" id="1769421"/>
    <lineage>
        <taxon>Bacteria</taxon>
        <taxon>Bacillati</taxon>
        <taxon>Actinomycetota</taxon>
        <taxon>Actinomycetes</taxon>
        <taxon>Bifidobacteriales</taxon>
        <taxon>Bifidobacteriaceae</taxon>
        <taxon>Alloscardovia</taxon>
    </lineage>
</organism>
<evidence type="ECO:0000313" key="13">
    <source>
        <dbReference type="Proteomes" id="UP001597036"/>
    </source>
</evidence>
<evidence type="ECO:0000256" key="3">
    <source>
        <dbReference type="ARBA" id="ARBA00022670"/>
    </source>
</evidence>
<comment type="subcellular location">
    <subcellularLocation>
        <location evidence="9">Cell membrane</location>
        <topology evidence="9">Multi-pass membrane protein</topology>
    </subcellularLocation>
</comment>
<feature type="transmembrane region" description="Helical" evidence="9">
    <location>
        <begin position="82"/>
        <end position="100"/>
    </location>
</feature>
<dbReference type="EMBL" id="JBHTHQ010000021">
    <property type="protein sequence ID" value="MFD0705187.1"/>
    <property type="molecule type" value="Genomic_DNA"/>
</dbReference>
<gene>
    <name evidence="9" type="primary">lspA</name>
    <name evidence="12" type="ORF">ACFQY8_05450</name>
</gene>
<evidence type="ECO:0000256" key="11">
    <source>
        <dbReference type="SAM" id="MobiDB-lite"/>
    </source>
</evidence>
<evidence type="ECO:0000256" key="5">
    <source>
        <dbReference type="ARBA" id="ARBA00022750"/>
    </source>
</evidence>
<dbReference type="Proteomes" id="UP001597036">
    <property type="component" value="Unassembled WGS sequence"/>
</dbReference>
<comment type="caution">
    <text evidence="12">The sequence shown here is derived from an EMBL/GenBank/DDBJ whole genome shotgun (WGS) entry which is preliminary data.</text>
</comment>
<keyword evidence="7 9" id="KW-1133">Transmembrane helix</keyword>
<dbReference type="Pfam" id="PF01252">
    <property type="entry name" value="Peptidase_A8"/>
    <property type="match status" value="1"/>
</dbReference>
<dbReference type="GO" id="GO:0004190">
    <property type="term" value="F:aspartic-type endopeptidase activity"/>
    <property type="evidence" value="ECO:0007669"/>
    <property type="project" value="UniProtKB-EC"/>
</dbReference>
<keyword evidence="2 9" id="KW-1003">Cell membrane</keyword>
<evidence type="ECO:0000256" key="6">
    <source>
        <dbReference type="ARBA" id="ARBA00022801"/>
    </source>
</evidence>
<accession>A0ABW2Y4M3</accession>
<feature type="region of interest" description="Disordered" evidence="11">
    <location>
        <begin position="163"/>
        <end position="184"/>
    </location>
</feature>
<sequence>MTVFVSVLLVLVTADQATKALAKRFLTPQSDISVIGHFIRLTLLHNSGATMSIGATRTWVISLFAILASVCVMWIGLKTQSLWWAITAGMTSAGALGNVIDRIVYAHGFIDGAVVDFINYGPFVGNVADIVLTIAAIAIVVGVLRAERFGITRIDRLLYSEDAEKSQHEKTEPGQRIEENGRNK</sequence>
<feature type="transmembrane region" description="Helical" evidence="9">
    <location>
        <begin position="120"/>
        <end position="144"/>
    </location>
</feature>
<evidence type="ECO:0000256" key="1">
    <source>
        <dbReference type="ARBA" id="ARBA00006139"/>
    </source>
</evidence>
<dbReference type="EC" id="3.4.23.36" evidence="9"/>
<comment type="pathway">
    <text evidence="9">Protein modification; lipoprotein biosynthesis (signal peptide cleavage).</text>
</comment>
<keyword evidence="8 9" id="KW-0472">Membrane</keyword>
<comment type="caution">
    <text evidence="9">Lacks conserved residue(s) required for the propagation of feature annotation.</text>
</comment>
<evidence type="ECO:0000256" key="2">
    <source>
        <dbReference type="ARBA" id="ARBA00022475"/>
    </source>
</evidence>
<dbReference type="PANTHER" id="PTHR33695:SF1">
    <property type="entry name" value="LIPOPROTEIN SIGNAL PEPTIDASE"/>
    <property type="match status" value="1"/>
</dbReference>
<dbReference type="HAMAP" id="MF_00161">
    <property type="entry name" value="LspA"/>
    <property type="match status" value="1"/>
</dbReference>
<evidence type="ECO:0000256" key="7">
    <source>
        <dbReference type="ARBA" id="ARBA00022989"/>
    </source>
</evidence>
<keyword evidence="13" id="KW-1185">Reference proteome</keyword>
<keyword evidence="3 9" id="KW-0645">Protease</keyword>
<name>A0ABW2Y4M3_9BIFI</name>
<feature type="transmembrane region" description="Helical" evidence="9">
    <location>
        <begin position="59"/>
        <end position="77"/>
    </location>
</feature>
<protein>
    <recommendedName>
        <fullName evidence="9">Lipoprotein signal peptidase</fullName>
        <ecNumber evidence="9">3.4.23.36</ecNumber>
    </recommendedName>
    <alternativeName>
        <fullName evidence="9">Prolipoprotein signal peptidase</fullName>
    </alternativeName>
    <alternativeName>
        <fullName evidence="9">Signal peptidase II</fullName>
        <shortName evidence="9">SPase II</shortName>
    </alternativeName>
</protein>
<feature type="active site" evidence="9">
    <location>
        <position position="116"/>
    </location>
</feature>
<reference evidence="13" key="1">
    <citation type="journal article" date="2019" name="Int. J. Syst. Evol. Microbiol.">
        <title>The Global Catalogue of Microorganisms (GCM) 10K type strain sequencing project: providing services to taxonomists for standard genome sequencing and annotation.</title>
        <authorList>
            <consortium name="The Broad Institute Genomics Platform"/>
            <consortium name="The Broad Institute Genome Sequencing Center for Infectious Disease"/>
            <person name="Wu L."/>
            <person name="Ma J."/>
        </authorList>
    </citation>
    <scope>NUCLEOTIDE SEQUENCE [LARGE SCALE GENOMIC DNA]</scope>
    <source>
        <strain evidence="13">CCM 8604</strain>
    </source>
</reference>
<dbReference type="PRINTS" id="PR00781">
    <property type="entry name" value="LIPOSIGPTASE"/>
</dbReference>
<feature type="active site" evidence="9">
    <location>
        <position position="129"/>
    </location>
</feature>
<keyword evidence="5 9" id="KW-0064">Aspartyl protease</keyword>
<keyword evidence="6 9" id="KW-0378">Hydrolase</keyword>
<evidence type="ECO:0000256" key="10">
    <source>
        <dbReference type="RuleBase" id="RU004181"/>
    </source>
</evidence>
<evidence type="ECO:0000313" key="12">
    <source>
        <dbReference type="EMBL" id="MFD0705187.1"/>
    </source>
</evidence>
<comment type="function">
    <text evidence="9">This protein specifically catalyzes the removal of signal peptides from prolipoproteins.</text>
</comment>
<evidence type="ECO:0000256" key="4">
    <source>
        <dbReference type="ARBA" id="ARBA00022692"/>
    </source>
</evidence>
<evidence type="ECO:0000256" key="8">
    <source>
        <dbReference type="ARBA" id="ARBA00023136"/>
    </source>
</evidence>
<comment type="catalytic activity">
    <reaction evidence="9">
        <text>Release of signal peptides from bacterial membrane prolipoproteins. Hydrolyzes -Xaa-Yaa-Zaa-|-(S,diacylglyceryl)Cys-, in which Xaa is hydrophobic (preferably Leu), and Yaa (Ala or Ser) and Zaa (Gly or Ala) have small, neutral side chains.</text>
        <dbReference type="EC" id="3.4.23.36"/>
    </reaction>
</comment>
<dbReference type="PANTHER" id="PTHR33695">
    <property type="entry name" value="LIPOPROTEIN SIGNAL PEPTIDASE"/>
    <property type="match status" value="1"/>
</dbReference>
<dbReference type="InterPro" id="IPR001872">
    <property type="entry name" value="Peptidase_A8"/>
</dbReference>
<comment type="similarity">
    <text evidence="1 9 10">Belongs to the peptidase A8 family.</text>
</comment>
<keyword evidence="4 9" id="KW-0812">Transmembrane</keyword>
<evidence type="ECO:0000256" key="9">
    <source>
        <dbReference type="HAMAP-Rule" id="MF_00161"/>
    </source>
</evidence>
<proteinExistence type="inferred from homology"/>